<feature type="compositionally biased region" description="Basic and acidic residues" evidence="7">
    <location>
        <begin position="163"/>
        <end position="177"/>
    </location>
</feature>
<keyword evidence="3" id="KW-0698">rRNA processing</keyword>
<dbReference type="SMART" id="SM00443">
    <property type="entry name" value="G_patch"/>
    <property type="match status" value="1"/>
</dbReference>
<accession>A0A4S4MWT8</accession>
<evidence type="ECO:0000256" key="1">
    <source>
        <dbReference type="ARBA" id="ARBA00004604"/>
    </source>
</evidence>
<evidence type="ECO:0000256" key="7">
    <source>
        <dbReference type="SAM" id="MobiDB-lite"/>
    </source>
</evidence>
<feature type="compositionally biased region" description="Basic residues" evidence="7">
    <location>
        <begin position="436"/>
        <end position="446"/>
    </location>
</feature>
<protein>
    <recommendedName>
        <fullName evidence="6">PinX1-related protein 1</fullName>
    </recommendedName>
</protein>
<sequence>MGLSGRKEKQRIGHDPRNLSWADDANKFGTAYLQKLGWAEGSGLGSNGDGRVSHIKVSQKLDMLGIGAAHQKDPNGVAWKQNKDFESLLRRLNNGGADAGEDEEDMKVDGFASASASVKQEEEAAEKMDPDEDGEGTKKKKRKRSKNSTSDEEKAAKKSKKERKADKKEKRSKKSEETNADDSASAPEAGPSSIPRAPPAGPPHRAHRARFLAAKRLAIGADSAMDEILGISRSGTATPYPNSSIPQSTADTPHVEGLQELTTSSKSVMDYFKDKLLAKSNAGASTFSTPGLSSAPSPKIEDDDYDDKPKGGLGLGASRGIGAGLKTESTVKVEVEEVTERRGLGSRFTSMFTSASLSTEVTEVRVTEEETGEQTRSDTKEKKKRKRQDAEVESPPSEEDSEKQTGKKEKKEKRRKSAVVVVEPETEGGDDGAVKEKKKKRKTKDT</sequence>
<evidence type="ECO:0000313" key="9">
    <source>
        <dbReference type="EMBL" id="THH30859.1"/>
    </source>
</evidence>
<evidence type="ECO:0000256" key="5">
    <source>
        <dbReference type="ARBA" id="ARBA00038007"/>
    </source>
</evidence>
<feature type="compositionally biased region" description="Basic and acidic residues" evidence="7">
    <location>
        <begin position="329"/>
        <end position="343"/>
    </location>
</feature>
<evidence type="ECO:0000256" key="6">
    <source>
        <dbReference type="ARBA" id="ARBA00041961"/>
    </source>
</evidence>
<feature type="region of interest" description="Disordered" evidence="7">
    <location>
        <begin position="283"/>
        <end position="446"/>
    </location>
</feature>
<feature type="compositionally biased region" description="Basic and acidic residues" evidence="7">
    <location>
        <begin position="362"/>
        <end position="381"/>
    </location>
</feature>
<feature type="region of interest" description="Disordered" evidence="7">
    <location>
        <begin position="1"/>
        <end position="20"/>
    </location>
</feature>
<keyword evidence="10" id="KW-1185">Reference proteome</keyword>
<dbReference type="EMBL" id="SGPM01000065">
    <property type="protein sequence ID" value="THH30859.1"/>
    <property type="molecule type" value="Genomic_DNA"/>
</dbReference>
<dbReference type="GO" id="GO:0003676">
    <property type="term" value="F:nucleic acid binding"/>
    <property type="evidence" value="ECO:0007669"/>
    <property type="project" value="InterPro"/>
</dbReference>
<feature type="compositionally biased region" description="Gly residues" evidence="7">
    <location>
        <begin position="311"/>
        <end position="323"/>
    </location>
</feature>
<feature type="region of interest" description="Disordered" evidence="7">
    <location>
        <begin position="93"/>
        <end position="209"/>
    </location>
</feature>
<dbReference type="InterPro" id="IPR000467">
    <property type="entry name" value="G_patch_dom"/>
</dbReference>
<dbReference type="InterPro" id="IPR050656">
    <property type="entry name" value="PINX1"/>
</dbReference>
<dbReference type="Pfam" id="PF01585">
    <property type="entry name" value="G-patch"/>
    <property type="match status" value="1"/>
</dbReference>
<reference evidence="9 10" key="1">
    <citation type="submission" date="2019-02" db="EMBL/GenBank/DDBJ databases">
        <title>Genome sequencing of the rare red list fungi Antrodiella citrinella (Flaviporus citrinellus).</title>
        <authorList>
            <person name="Buettner E."/>
            <person name="Kellner H."/>
        </authorList>
    </citation>
    <scope>NUCLEOTIDE SEQUENCE [LARGE SCALE GENOMIC DNA]</scope>
    <source>
        <strain evidence="9 10">DSM 108506</strain>
    </source>
</reference>
<dbReference type="Proteomes" id="UP000308730">
    <property type="component" value="Unassembled WGS sequence"/>
</dbReference>
<evidence type="ECO:0000259" key="8">
    <source>
        <dbReference type="PROSITE" id="PS50174"/>
    </source>
</evidence>
<dbReference type="PANTHER" id="PTHR23149:SF31">
    <property type="entry name" value="PROTEIN PXR1"/>
    <property type="match status" value="1"/>
</dbReference>
<evidence type="ECO:0000313" key="10">
    <source>
        <dbReference type="Proteomes" id="UP000308730"/>
    </source>
</evidence>
<keyword evidence="4" id="KW-0539">Nucleus</keyword>
<feature type="domain" description="G-patch" evidence="8">
    <location>
        <begin position="25"/>
        <end position="71"/>
    </location>
</feature>
<comment type="similarity">
    <text evidence="5">Belongs to the PINX1 family.</text>
</comment>
<comment type="subcellular location">
    <subcellularLocation>
        <location evidence="1">Nucleus</location>
        <location evidence="1">Nucleolus</location>
    </subcellularLocation>
</comment>
<dbReference type="PROSITE" id="PS50174">
    <property type="entry name" value="G_PATCH"/>
    <property type="match status" value="1"/>
</dbReference>
<evidence type="ECO:0000256" key="4">
    <source>
        <dbReference type="ARBA" id="ARBA00023242"/>
    </source>
</evidence>
<dbReference type="PANTHER" id="PTHR23149">
    <property type="entry name" value="G PATCH DOMAIN CONTAINING PROTEIN"/>
    <property type="match status" value="1"/>
</dbReference>
<dbReference type="GO" id="GO:0006364">
    <property type="term" value="P:rRNA processing"/>
    <property type="evidence" value="ECO:0007669"/>
    <property type="project" value="UniProtKB-KW"/>
</dbReference>
<feature type="compositionally biased region" description="Basic and acidic residues" evidence="7">
    <location>
        <begin position="1"/>
        <end position="17"/>
    </location>
</feature>
<feature type="compositionally biased region" description="Polar residues" evidence="7">
    <location>
        <begin position="347"/>
        <end position="358"/>
    </location>
</feature>
<feature type="region of interest" description="Disordered" evidence="7">
    <location>
        <begin position="233"/>
        <end position="254"/>
    </location>
</feature>
<evidence type="ECO:0000256" key="3">
    <source>
        <dbReference type="ARBA" id="ARBA00022552"/>
    </source>
</evidence>
<name>A0A4S4MWT8_9APHY</name>
<organism evidence="9 10">
    <name type="scientific">Antrodiella citrinella</name>
    <dbReference type="NCBI Taxonomy" id="2447956"/>
    <lineage>
        <taxon>Eukaryota</taxon>
        <taxon>Fungi</taxon>
        <taxon>Dikarya</taxon>
        <taxon>Basidiomycota</taxon>
        <taxon>Agaricomycotina</taxon>
        <taxon>Agaricomycetes</taxon>
        <taxon>Polyporales</taxon>
        <taxon>Steccherinaceae</taxon>
        <taxon>Antrodiella</taxon>
    </lineage>
</organism>
<feature type="compositionally biased region" description="Basic and acidic residues" evidence="7">
    <location>
        <begin position="119"/>
        <end position="128"/>
    </location>
</feature>
<keyword evidence="2" id="KW-0690">Ribosome biogenesis</keyword>
<feature type="compositionally biased region" description="Polar residues" evidence="7">
    <location>
        <begin position="283"/>
        <end position="296"/>
    </location>
</feature>
<dbReference type="OrthoDB" id="29523at2759"/>
<evidence type="ECO:0000256" key="2">
    <source>
        <dbReference type="ARBA" id="ARBA00022517"/>
    </source>
</evidence>
<dbReference type="GO" id="GO:0005730">
    <property type="term" value="C:nucleolus"/>
    <property type="evidence" value="ECO:0007669"/>
    <property type="project" value="UniProtKB-SubCell"/>
</dbReference>
<dbReference type="AlphaFoldDB" id="A0A4S4MWT8"/>
<feature type="compositionally biased region" description="Polar residues" evidence="7">
    <location>
        <begin position="233"/>
        <end position="251"/>
    </location>
</feature>
<comment type="caution">
    <text evidence="9">The sequence shown here is derived from an EMBL/GenBank/DDBJ whole genome shotgun (WGS) entry which is preliminary data.</text>
</comment>
<gene>
    <name evidence="9" type="ORF">EUX98_g3309</name>
</gene>
<proteinExistence type="inferred from homology"/>